<protein>
    <recommendedName>
        <fullName evidence="1">F-box domain-containing protein</fullName>
    </recommendedName>
</protein>
<dbReference type="InterPro" id="IPR001810">
    <property type="entry name" value="F-box_dom"/>
</dbReference>
<dbReference type="PROSITE" id="PS50181">
    <property type="entry name" value="FBOX"/>
    <property type="match status" value="1"/>
</dbReference>
<dbReference type="SUPFAM" id="SSF81383">
    <property type="entry name" value="F-box domain"/>
    <property type="match status" value="1"/>
</dbReference>
<dbReference type="PANTHER" id="PTHR31672:SF13">
    <property type="entry name" value="F-BOX PROTEIN CPR30-LIKE"/>
    <property type="match status" value="1"/>
</dbReference>
<feature type="domain" description="F-box" evidence="1">
    <location>
        <begin position="1"/>
        <end position="51"/>
    </location>
</feature>
<dbReference type="NCBIfam" id="TIGR01640">
    <property type="entry name" value="F_box_assoc_1"/>
    <property type="match status" value="1"/>
</dbReference>
<keyword evidence="3" id="KW-1185">Reference proteome</keyword>
<proteinExistence type="predicted"/>
<gene>
    <name evidence="2" type="ORF">PIB30_020656</name>
</gene>
<dbReference type="InterPro" id="IPR036047">
    <property type="entry name" value="F-box-like_dom_sf"/>
</dbReference>
<reference evidence="2 3" key="1">
    <citation type="journal article" date="2023" name="Plants (Basel)">
        <title>Bridging the Gap: Combining Genomics and Transcriptomics Approaches to Understand Stylosanthes scabra, an Orphan Legume from the Brazilian Caatinga.</title>
        <authorList>
            <person name="Ferreira-Neto J.R.C."/>
            <person name="da Silva M.D."/>
            <person name="Binneck E."/>
            <person name="de Melo N.F."/>
            <person name="da Silva R.H."/>
            <person name="de Melo A.L.T.M."/>
            <person name="Pandolfi V."/>
            <person name="Bustamante F.O."/>
            <person name="Brasileiro-Vidal A.C."/>
            <person name="Benko-Iseppon A.M."/>
        </authorList>
    </citation>
    <scope>NUCLEOTIDE SEQUENCE [LARGE SCALE GENOMIC DNA]</scope>
    <source>
        <tissue evidence="2">Leaves</tissue>
    </source>
</reference>
<organism evidence="2 3">
    <name type="scientific">Stylosanthes scabra</name>
    <dbReference type="NCBI Taxonomy" id="79078"/>
    <lineage>
        <taxon>Eukaryota</taxon>
        <taxon>Viridiplantae</taxon>
        <taxon>Streptophyta</taxon>
        <taxon>Embryophyta</taxon>
        <taxon>Tracheophyta</taxon>
        <taxon>Spermatophyta</taxon>
        <taxon>Magnoliopsida</taxon>
        <taxon>eudicotyledons</taxon>
        <taxon>Gunneridae</taxon>
        <taxon>Pentapetalae</taxon>
        <taxon>rosids</taxon>
        <taxon>fabids</taxon>
        <taxon>Fabales</taxon>
        <taxon>Fabaceae</taxon>
        <taxon>Papilionoideae</taxon>
        <taxon>50 kb inversion clade</taxon>
        <taxon>dalbergioids sensu lato</taxon>
        <taxon>Dalbergieae</taxon>
        <taxon>Pterocarpus clade</taxon>
        <taxon>Stylosanthes</taxon>
    </lineage>
</organism>
<name>A0ABU6V6V7_9FABA</name>
<sequence>MECEVPPDLIWEILVRLPAILLLKLKCVCRSWKSLISSPEFAMHHLQYSTLNPSTPLLCWNQGTMTHPIKHGLKEALHKVRTNDTIMHSRYFFNYCRPIPDVFFTYLPIDGAKGIIRGSCNGLLCLSNSGFPLHTLTLLNPTTRSASPTISVPFHPHHQENIPFWGFGYDALHDKYKFVIGCCNSSSSSGAIVCTFGANPCCKTVDHPAFQYHIYGADGIFFNGTLNWTVYDPSTQNSKFGIYQYRNSWSNHAPYTEFDLFPNTEWFLLTFDLETESFGQFCLPPEGYGKPHLQVLNNSTLSVCYRYDYRTENKYIVIWIMKKEEEEQDYSWTKLFKIPNNAGGISNLIIAPLYYLSLSDSHIVLALDEPYHRLFLLRIGTSLFGTVITPQSCDLRPLMYFKCPASLYICHETLLSPEHYSRLTTNT</sequence>
<dbReference type="CDD" id="cd22157">
    <property type="entry name" value="F-box_AtFBW1-like"/>
    <property type="match status" value="1"/>
</dbReference>
<accession>A0ABU6V6V7</accession>
<evidence type="ECO:0000313" key="2">
    <source>
        <dbReference type="EMBL" id="MED6169351.1"/>
    </source>
</evidence>
<evidence type="ECO:0000259" key="1">
    <source>
        <dbReference type="PROSITE" id="PS50181"/>
    </source>
</evidence>
<dbReference type="Pfam" id="PF00646">
    <property type="entry name" value="F-box"/>
    <property type="match status" value="1"/>
</dbReference>
<comment type="caution">
    <text evidence="2">The sequence shown here is derived from an EMBL/GenBank/DDBJ whole genome shotgun (WGS) entry which is preliminary data.</text>
</comment>
<dbReference type="EMBL" id="JASCZI010151101">
    <property type="protein sequence ID" value="MED6169351.1"/>
    <property type="molecule type" value="Genomic_DNA"/>
</dbReference>
<dbReference type="SMART" id="SM00256">
    <property type="entry name" value="FBOX"/>
    <property type="match status" value="1"/>
</dbReference>
<dbReference type="Gene3D" id="1.20.1280.50">
    <property type="match status" value="1"/>
</dbReference>
<dbReference type="InterPro" id="IPR006527">
    <property type="entry name" value="F-box-assoc_dom_typ1"/>
</dbReference>
<dbReference type="InterPro" id="IPR017451">
    <property type="entry name" value="F-box-assoc_interact_dom"/>
</dbReference>
<evidence type="ECO:0000313" key="3">
    <source>
        <dbReference type="Proteomes" id="UP001341840"/>
    </source>
</evidence>
<dbReference type="InterPro" id="IPR050796">
    <property type="entry name" value="SCF_F-box_component"/>
</dbReference>
<dbReference type="PANTHER" id="PTHR31672">
    <property type="entry name" value="BNACNNG10540D PROTEIN"/>
    <property type="match status" value="1"/>
</dbReference>
<dbReference type="Pfam" id="PF07734">
    <property type="entry name" value="FBA_1"/>
    <property type="match status" value="1"/>
</dbReference>
<dbReference type="Proteomes" id="UP001341840">
    <property type="component" value="Unassembled WGS sequence"/>
</dbReference>